<evidence type="ECO:0000256" key="4">
    <source>
        <dbReference type="ARBA" id="ARBA00022723"/>
    </source>
</evidence>
<dbReference type="InterPro" id="IPR002562">
    <property type="entry name" value="3'-5'_exonuclease_dom"/>
</dbReference>
<comment type="function">
    <text evidence="12">Has exonuclease activity on both single-stranded and duplex templates bearing overhangs, but not blunt ended duplex DNA, and cleaves in a 3'-5' direction. Essential for the formation of DNA replication focal centers. Has an important role in maintaining genome stability.</text>
</comment>
<dbReference type="InterPro" id="IPR036397">
    <property type="entry name" value="RNaseH_sf"/>
</dbReference>
<evidence type="ECO:0000256" key="8">
    <source>
        <dbReference type="ARBA" id="ARBA00023242"/>
    </source>
</evidence>
<dbReference type="InterPro" id="IPR012337">
    <property type="entry name" value="RNaseH-like_sf"/>
</dbReference>
<dbReference type="Proteomes" id="UP001168821">
    <property type="component" value="Unassembled WGS sequence"/>
</dbReference>
<dbReference type="SMART" id="SM00474">
    <property type="entry name" value="35EXOc"/>
    <property type="match status" value="1"/>
</dbReference>
<evidence type="ECO:0000256" key="10">
    <source>
        <dbReference type="ARBA" id="ARBA00040531"/>
    </source>
</evidence>
<organism evidence="14 15">
    <name type="scientific">Zophobas morio</name>
    <dbReference type="NCBI Taxonomy" id="2755281"/>
    <lineage>
        <taxon>Eukaryota</taxon>
        <taxon>Metazoa</taxon>
        <taxon>Ecdysozoa</taxon>
        <taxon>Arthropoda</taxon>
        <taxon>Hexapoda</taxon>
        <taxon>Insecta</taxon>
        <taxon>Pterygota</taxon>
        <taxon>Neoptera</taxon>
        <taxon>Endopterygota</taxon>
        <taxon>Coleoptera</taxon>
        <taxon>Polyphaga</taxon>
        <taxon>Cucujiformia</taxon>
        <taxon>Tenebrionidae</taxon>
        <taxon>Zophobas</taxon>
    </lineage>
</organism>
<dbReference type="PANTHER" id="PTHR13620:SF109">
    <property type="entry name" value="3'-5' EXONUCLEASE"/>
    <property type="match status" value="1"/>
</dbReference>
<comment type="subcellular location">
    <subcellularLocation>
        <location evidence="1">Nucleus</location>
    </subcellularLocation>
</comment>
<keyword evidence="7" id="KW-0460">Magnesium</keyword>
<name>A0AA38HNI1_9CUCU</name>
<keyword evidence="5" id="KW-0378">Hydrolase</keyword>
<evidence type="ECO:0000256" key="9">
    <source>
        <dbReference type="ARBA" id="ARBA00037949"/>
    </source>
</evidence>
<dbReference type="GO" id="GO:0008408">
    <property type="term" value="F:3'-5' exonuclease activity"/>
    <property type="evidence" value="ECO:0007669"/>
    <property type="project" value="InterPro"/>
</dbReference>
<comment type="caution">
    <text evidence="14">The sequence shown here is derived from an EMBL/GenBank/DDBJ whole genome shotgun (WGS) entry which is preliminary data.</text>
</comment>
<feature type="domain" description="3'-5' exonuclease" evidence="13">
    <location>
        <begin position="47"/>
        <end position="229"/>
    </location>
</feature>
<evidence type="ECO:0000256" key="2">
    <source>
        <dbReference type="ARBA" id="ARBA00022553"/>
    </source>
</evidence>
<evidence type="ECO:0000313" key="14">
    <source>
        <dbReference type="EMBL" id="KAJ3639752.1"/>
    </source>
</evidence>
<evidence type="ECO:0000256" key="6">
    <source>
        <dbReference type="ARBA" id="ARBA00022839"/>
    </source>
</evidence>
<dbReference type="InterPro" id="IPR051132">
    <property type="entry name" value="3-5_Exonuclease_domain"/>
</dbReference>
<protein>
    <recommendedName>
        <fullName evidence="10">3'-5' exonuclease</fullName>
    </recommendedName>
    <alternativeName>
        <fullName evidence="11">Werner Syndrome-like exonuclease</fullName>
    </alternativeName>
</protein>
<evidence type="ECO:0000313" key="15">
    <source>
        <dbReference type="Proteomes" id="UP001168821"/>
    </source>
</evidence>
<keyword evidence="15" id="KW-1185">Reference proteome</keyword>
<dbReference type="Gene3D" id="3.30.420.10">
    <property type="entry name" value="Ribonuclease H-like superfamily/Ribonuclease H"/>
    <property type="match status" value="1"/>
</dbReference>
<evidence type="ECO:0000256" key="12">
    <source>
        <dbReference type="ARBA" id="ARBA00045901"/>
    </source>
</evidence>
<dbReference type="SUPFAM" id="SSF53098">
    <property type="entry name" value="Ribonuclease H-like"/>
    <property type="match status" value="1"/>
</dbReference>
<keyword evidence="6" id="KW-0269">Exonuclease</keyword>
<dbReference type="EMBL" id="JALNTZ010000010">
    <property type="protein sequence ID" value="KAJ3639752.1"/>
    <property type="molecule type" value="Genomic_DNA"/>
</dbReference>
<evidence type="ECO:0000256" key="5">
    <source>
        <dbReference type="ARBA" id="ARBA00022801"/>
    </source>
</evidence>
<reference evidence="14" key="1">
    <citation type="journal article" date="2023" name="G3 (Bethesda)">
        <title>Whole genome assemblies of Zophobas morio and Tenebrio molitor.</title>
        <authorList>
            <person name="Kaur S."/>
            <person name="Stinson S.A."/>
            <person name="diCenzo G.C."/>
        </authorList>
    </citation>
    <scope>NUCLEOTIDE SEQUENCE</scope>
    <source>
        <strain evidence="14">QUZm001</strain>
    </source>
</reference>
<comment type="similarity">
    <text evidence="9">Belongs to the WRNexo family.</text>
</comment>
<keyword evidence="3" id="KW-0540">Nuclease</keyword>
<evidence type="ECO:0000259" key="13">
    <source>
        <dbReference type="SMART" id="SM00474"/>
    </source>
</evidence>
<proteinExistence type="inferred from homology"/>
<keyword evidence="8" id="KW-0539">Nucleus</keyword>
<dbReference type="Pfam" id="PF01612">
    <property type="entry name" value="DNA_pol_A_exo1"/>
    <property type="match status" value="1"/>
</dbReference>
<keyword evidence="2" id="KW-0597">Phosphoprotein</keyword>
<dbReference type="GO" id="GO:0003676">
    <property type="term" value="F:nucleic acid binding"/>
    <property type="evidence" value="ECO:0007669"/>
    <property type="project" value="InterPro"/>
</dbReference>
<dbReference type="CDD" id="cd06141">
    <property type="entry name" value="WRN_exo"/>
    <property type="match status" value="1"/>
</dbReference>
<dbReference type="GO" id="GO:0006139">
    <property type="term" value="P:nucleobase-containing compound metabolic process"/>
    <property type="evidence" value="ECO:0007669"/>
    <property type="project" value="InterPro"/>
</dbReference>
<evidence type="ECO:0000256" key="3">
    <source>
        <dbReference type="ARBA" id="ARBA00022722"/>
    </source>
</evidence>
<dbReference type="PANTHER" id="PTHR13620">
    <property type="entry name" value="3-5 EXONUCLEASE"/>
    <property type="match status" value="1"/>
</dbReference>
<dbReference type="GO" id="GO:0005634">
    <property type="term" value="C:nucleus"/>
    <property type="evidence" value="ECO:0007669"/>
    <property type="project" value="UniProtKB-SubCell"/>
</dbReference>
<keyword evidence="4" id="KW-0479">Metal-binding</keyword>
<sequence length="237" mass="26892">MSECRMRLRSSVTDEEKLEQIKQKKIKEEEKLNRPFIKYKGKIKYIRDFVECAIACDGLIKLADDAPDVLVVGFDIEWPFSFQTGSGKAALIQISPDLQSCILIQISDLKSLPKGLAVFLAHPKVRITGVNIKNDIRKLSRDFSGFDAERIIENCVDSGVLANKILPVQQRWSMAKLVGYLLKMDISKDNKVRMSKWHVSPLSKEQILYAATDAYASLLLYVTLKEREKSGENKLDP</sequence>
<evidence type="ECO:0000256" key="7">
    <source>
        <dbReference type="ARBA" id="ARBA00022842"/>
    </source>
</evidence>
<dbReference type="FunFam" id="3.30.420.10:FF:000104">
    <property type="entry name" value="Werner Syndrome-like exonuclease"/>
    <property type="match status" value="1"/>
</dbReference>
<gene>
    <name evidence="14" type="ORF">Zmor_003092</name>
</gene>
<evidence type="ECO:0000256" key="1">
    <source>
        <dbReference type="ARBA" id="ARBA00004123"/>
    </source>
</evidence>
<accession>A0AA38HNI1</accession>
<dbReference type="AlphaFoldDB" id="A0AA38HNI1"/>
<dbReference type="GO" id="GO:0046872">
    <property type="term" value="F:metal ion binding"/>
    <property type="evidence" value="ECO:0007669"/>
    <property type="project" value="UniProtKB-KW"/>
</dbReference>
<evidence type="ECO:0000256" key="11">
    <source>
        <dbReference type="ARBA" id="ARBA00042761"/>
    </source>
</evidence>